<dbReference type="GO" id="GO:0046100">
    <property type="term" value="P:hypoxanthine metabolic process"/>
    <property type="evidence" value="ECO:0007669"/>
    <property type="project" value="TreeGrafter"/>
</dbReference>
<evidence type="ECO:0000256" key="1">
    <source>
        <dbReference type="ARBA" id="ARBA00048811"/>
    </source>
</evidence>
<evidence type="ECO:0000313" key="4">
    <source>
        <dbReference type="EMBL" id="TKW61565.1"/>
    </source>
</evidence>
<sequence length="178" mass="19444">MMKPLYSAEAIAARVHDLGDALNRQFKGEQMVHTVVTMNGAAVFAADLIRRISTPQTLHFTGGSYFQGAIKQEVAMNPETLPSNFNQAPVLVIEDILDSGNAIRQLRQILSDRGAGPITVVTLFKRVGSPSVADHAAFSLPRELFVVGYGLDMDGRYRELPGIYTFENTVMTGQTGRC</sequence>
<comment type="catalytic activity">
    <reaction evidence="2">
        <text>IMP + diphosphate = hypoxanthine + 5-phospho-alpha-D-ribose 1-diphosphate</text>
        <dbReference type="Rhea" id="RHEA:17973"/>
        <dbReference type="ChEBI" id="CHEBI:17368"/>
        <dbReference type="ChEBI" id="CHEBI:33019"/>
        <dbReference type="ChEBI" id="CHEBI:58017"/>
        <dbReference type="ChEBI" id="CHEBI:58053"/>
        <dbReference type="EC" id="2.4.2.8"/>
    </reaction>
    <physiologicalReaction direction="right-to-left" evidence="2">
        <dbReference type="Rhea" id="RHEA:17975"/>
    </physiologicalReaction>
</comment>
<evidence type="ECO:0000256" key="2">
    <source>
        <dbReference type="ARBA" id="ARBA00049402"/>
    </source>
</evidence>
<accession>A0A6N4RC31</accession>
<gene>
    <name evidence="4" type="ORF">DI628_02770</name>
</gene>
<dbReference type="GO" id="GO:0032264">
    <property type="term" value="P:IMP salvage"/>
    <property type="evidence" value="ECO:0007669"/>
    <property type="project" value="TreeGrafter"/>
</dbReference>
<dbReference type="EMBL" id="VAFM01000001">
    <property type="protein sequence ID" value="TKW61565.1"/>
    <property type="molecule type" value="Genomic_DNA"/>
</dbReference>
<dbReference type="PANTHER" id="PTHR43340:SF1">
    <property type="entry name" value="HYPOXANTHINE PHOSPHORIBOSYLTRANSFERASE"/>
    <property type="match status" value="1"/>
</dbReference>
<dbReference type="GO" id="GO:0000287">
    <property type="term" value="F:magnesium ion binding"/>
    <property type="evidence" value="ECO:0007669"/>
    <property type="project" value="TreeGrafter"/>
</dbReference>
<evidence type="ECO:0000259" key="3">
    <source>
        <dbReference type="Pfam" id="PF00156"/>
    </source>
</evidence>
<dbReference type="SUPFAM" id="SSF53271">
    <property type="entry name" value="PRTase-like"/>
    <property type="match status" value="1"/>
</dbReference>
<proteinExistence type="predicted"/>
<dbReference type="GO" id="GO:0005829">
    <property type="term" value="C:cytosol"/>
    <property type="evidence" value="ECO:0007669"/>
    <property type="project" value="TreeGrafter"/>
</dbReference>
<name>A0A6N4RC31_BLAVI</name>
<dbReference type="GO" id="GO:0004422">
    <property type="term" value="F:hypoxanthine phosphoribosyltransferase activity"/>
    <property type="evidence" value="ECO:0007669"/>
    <property type="project" value="TreeGrafter"/>
</dbReference>
<dbReference type="AlphaFoldDB" id="A0A6N4RC31"/>
<organism evidence="4 5">
    <name type="scientific">Blastochloris viridis</name>
    <name type="common">Rhodopseudomonas viridis</name>
    <dbReference type="NCBI Taxonomy" id="1079"/>
    <lineage>
        <taxon>Bacteria</taxon>
        <taxon>Pseudomonadati</taxon>
        <taxon>Pseudomonadota</taxon>
        <taxon>Alphaproteobacteria</taxon>
        <taxon>Hyphomicrobiales</taxon>
        <taxon>Blastochloridaceae</taxon>
        <taxon>Blastochloris</taxon>
    </lineage>
</organism>
<dbReference type="Gene3D" id="3.40.50.2020">
    <property type="match status" value="1"/>
</dbReference>
<protein>
    <recommendedName>
        <fullName evidence="3">Phosphoribosyltransferase domain-containing protein</fullName>
    </recommendedName>
</protein>
<dbReference type="Proteomes" id="UP000320948">
    <property type="component" value="Unassembled WGS sequence"/>
</dbReference>
<dbReference type="Pfam" id="PF00156">
    <property type="entry name" value="Pribosyltran"/>
    <property type="match status" value="1"/>
</dbReference>
<dbReference type="GO" id="GO:0006178">
    <property type="term" value="P:guanine salvage"/>
    <property type="evidence" value="ECO:0007669"/>
    <property type="project" value="TreeGrafter"/>
</dbReference>
<dbReference type="GO" id="GO:0032263">
    <property type="term" value="P:GMP salvage"/>
    <property type="evidence" value="ECO:0007669"/>
    <property type="project" value="TreeGrafter"/>
</dbReference>
<dbReference type="InterPro" id="IPR000836">
    <property type="entry name" value="PRTase_dom"/>
</dbReference>
<dbReference type="PANTHER" id="PTHR43340">
    <property type="entry name" value="HYPOXANTHINE-GUANINE PHOSPHORIBOSYLTRANSFERASE"/>
    <property type="match status" value="1"/>
</dbReference>
<dbReference type="CDD" id="cd06223">
    <property type="entry name" value="PRTases_typeI"/>
    <property type="match status" value="1"/>
</dbReference>
<comment type="catalytic activity">
    <reaction evidence="1">
        <text>GMP + diphosphate = guanine + 5-phospho-alpha-D-ribose 1-diphosphate</text>
        <dbReference type="Rhea" id="RHEA:25424"/>
        <dbReference type="ChEBI" id="CHEBI:16235"/>
        <dbReference type="ChEBI" id="CHEBI:33019"/>
        <dbReference type="ChEBI" id="CHEBI:58017"/>
        <dbReference type="ChEBI" id="CHEBI:58115"/>
        <dbReference type="EC" id="2.4.2.8"/>
    </reaction>
    <physiologicalReaction direction="right-to-left" evidence="1">
        <dbReference type="Rhea" id="RHEA:25426"/>
    </physiologicalReaction>
</comment>
<dbReference type="InterPro" id="IPR029057">
    <property type="entry name" value="PRTase-like"/>
</dbReference>
<feature type="domain" description="Phosphoribosyltransferase" evidence="3">
    <location>
        <begin position="5"/>
        <end position="152"/>
    </location>
</feature>
<comment type="caution">
    <text evidence="4">The sequence shown here is derived from an EMBL/GenBank/DDBJ whole genome shotgun (WGS) entry which is preliminary data.</text>
</comment>
<reference evidence="4 5" key="1">
    <citation type="journal article" date="2017" name="Nat. Commun.">
        <title>In situ click chemistry generation of cyclooxygenase-2 inhibitors.</title>
        <authorList>
            <person name="Bhardwaj A."/>
            <person name="Kaur J."/>
            <person name="Wuest M."/>
            <person name="Wuest F."/>
        </authorList>
    </citation>
    <scope>NUCLEOTIDE SEQUENCE [LARGE SCALE GENOMIC DNA]</scope>
    <source>
        <strain evidence="4">S2_018_000_R2_106</strain>
    </source>
</reference>
<evidence type="ECO:0000313" key="5">
    <source>
        <dbReference type="Proteomes" id="UP000320948"/>
    </source>
</evidence>
<dbReference type="InterPro" id="IPR050408">
    <property type="entry name" value="HGPRT"/>
</dbReference>